<dbReference type="InterPro" id="IPR025948">
    <property type="entry name" value="HTH-like_dom"/>
</dbReference>
<accession>A0A6L3VQ49</accession>
<dbReference type="EMBL" id="WBMR01000067">
    <property type="protein sequence ID" value="KAB2378916.1"/>
    <property type="molecule type" value="Genomic_DNA"/>
</dbReference>
<sequence>MSGVSRSGHSDWLGRSASIREQRNTEPVKMIREIYEGSRQSYGSRRVRAELRLGRGERVSRKRGERLMLEAGIQRIYRRRARRNLVTEPTEEDLVKRVFDVQASEVLWVTDITKHSTREEKLYCAAVLDFFSRRIIGHSIDIRHHQTRSRCDDRRSRPQKAHKGCYDPALRPWRLRRIQLVVVTPRSRRWCYGFGETSGGCPSASRADSFAGAADGRVA</sequence>
<dbReference type="PANTHER" id="PTHR46889:SF4">
    <property type="entry name" value="TRANSPOSASE INSO FOR INSERTION SEQUENCE ELEMENT IS911B-RELATED"/>
    <property type="match status" value="1"/>
</dbReference>
<comment type="caution">
    <text evidence="3">The sequence shown here is derived from an EMBL/GenBank/DDBJ whole genome shotgun (WGS) entry which is preliminary data.</text>
</comment>
<protein>
    <submittedName>
        <fullName evidence="3">IS3 family transposase</fullName>
    </submittedName>
</protein>
<name>A0A6L3VQ49_9ACTN</name>
<evidence type="ECO:0000313" key="4">
    <source>
        <dbReference type="Proteomes" id="UP000483004"/>
    </source>
</evidence>
<evidence type="ECO:0000259" key="2">
    <source>
        <dbReference type="Pfam" id="PF13276"/>
    </source>
</evidence>
<dbReference type="Pfam" id="PF13276">
    <property type="entry name" value="HTH_21"/>
    <property type="match status" value="1"/>
</dbReference>
<evidence type="ECO:0000313" key="3">
    <source>
        <dbReference type="EMBL" id="KAB2378916.1"/>
    </source>
</evidence>
<reference evidence="3 4" key="1">
    <citation type="submission" date="2019-09" db="EMBL/GenBank/DDBJ databases">
        <title>Actinomadura physcomitrii sp. nov., a novel actinomycete isolated from moss [Physcomitrium sphaericum (Ludw) Fuernr].</title>
        <authorList>
            <person name="Liu C."/>
            <person name="Zhuang X."/>
        </authorList>
    </citation>
    <scope>NUCLEOTIDE SEQUENCE [LARGE SCALE GENOMIC DNA]</scope>
    <source>
        <strain evidence="3 4">CYP1-1B</strain>
    </source>
</reference>
<dbReference type="AlphaFoldDB" id="A0A6L3VQ49"/>
<evidence type="ECO:0000256" key="1">
    <source>
        <dbReference type="SAM" id="MobiDB-lite"/>
    </source>
</evidence>
<feature type="region of interest" description="Disordered" evidence="1">
    <location>
        <begin position="199"/>
        <end position="219"/>
    </location>
</feature>
<proteinExistence type="predicted"/>
<dbReference type="PANTHER" id="PTHR46889">
    <property type="entry name" value="TRANSPOSASE INSF FOR INSERTION SEQUENCE IS3B-RELATED"/>
    <property type="match status" value="1"/>
</dbReference>
<dbReference type="Proteomes" id="UP000483004">
    <property type="component" value="Unassembled WGS sequence"/>
</dbReference>
<gene>
    <name evidence="3" type="ORF">F9B16_22745</name>
</gene>
<feature type="domain" description="HTH-like" evidence="2">
    <location>
        <begin position="29"/>
        <end position="80"/>
    </location>
</feature>
<keyword evidence="4" id="KW-1185">Reference proteome</keyword>
<organism evidence="3 4">
    <name type="scientific">Actinomadura montaniterrae</name>
    <dbReference type="NCBI Taxonomy" id="1803903"/>
    <lineage>
        <taxon>Bacteria</taxon>
        <taxon>Bacillati</taxon>
        <taxon>Actinomycetota</taxon>
        <taxon>Actinomycetes</taxon>
        <taxon>Streptosporangiales</taxon>
        <taxon>Thermomonosporaceae</taxon>
        <taxon>Actinomadura</taxon>
    </lineage>
</organism>
<dbReference type="InterPro" id="IPR050900">
    <property type="entry name" value="Transposase_IS3/IS150/IS904"/>
</dbReference>
<dbReference type="OrthoDB" id="3254719at2"/>